<dbReference type="Proteomes" id="UP000518681">
    <property type="component" value="Unassembled WGS sequence"/>
</dbReference>
<protein>
    <recommendedName>
        <fullName evidence="3">Integrase DNA-binding domain-containing protein</fullName>
    </recommendedName>
</protein>
<sequence length="47" mass="5055">MFPKISPAKARELRAQAQLLLAGGINPKVQQSDQAVEDDTFKAAAET</sequence>
<evidence type="ECO:0000313" key="2">
    <source>
        <dbReference type="Proteomes" id="UP000518681"/>
    </source>
</evidence>
<comment type="caution">
    <text evidence="1">The sequence shown here is derived from an EMBL/GenBank/DDBJ whole genome shotgun (WGS) entry which is preliminary data.</text>
</comment>
<gene>
    <name evidence="1" type="ORF">GGD69_003156</name>
</gene>
<proteinExistence type="predicted"/>
<accession>A0AAW3UY02</accession>
<dbReference type="EMBL" id="JACIIK010000005">
    <property type="protein sequence ID" value="MBB6202297.1"/>
    <property type="molecule type" value="Genomic_DNA"/>
</dbReference>
<organism evidence="1 2">
    <name type="scientific">Paraburkholderia fungorum</name>
    <dbReference type="NCBI Taxonomy" id="134537"/>
    <lineage>
        <taxon>Bacteria</taxon>
        <taxon>Pseudomonadati</taxon>
        <taxon>Pseudomonadota</taxon>
        <taxon>Betaproteobacteria</taxon>
        <taxon>Burkholderiales</taxon>
        <taxon>Burkholderiaceae</taxon>
        <taxon>Paraburkholderia</taxon>
    </lineage>
</organism>
<evidence type="ECO:0000313" key="1">
    <source>
        <dbReference type="EMBL" id="MBB6202297.1"/>
    </source>
</evidence>
<evidence type="ECO:0008006" key="3">
    <source>
        <dbReference type="Google" id="ProtNLM"/>
    </source>
</evidence>
<name>A0AAW3UY02_9BURK</name>
<dbReference type="AlphaFoldDB" id="A0AAW3UY02"/>
<reference evidence="1 2" key="1">
    <citation type="submission" date="2020-08" db="EMBL/GenBank/DDBJ databases">
        <title>Genomic Encyclopedia of Type Strains, Phase IV (KMG-V): Genome sequencing to study the core and pangenomes of soil and plant-associated prokaryotes.</title>
        <authorList>
            <person name="Whitman W."/>
        </authorList>
    </citation>
    <scope>NUCLEOTIDE SEQUENCE [LARGE SCALE GENOMIC DNA]</scope>
    <source>
        <strain evidence="1 2">SEMIA 4013</strain>
    </source>
</reference>